<organism evidence="2 3">
    <name type="scientific">Moraxella caprae</name>
    <dbReference type="NCBI Taxonomy" id="90240"/>
    <lineage>
        <taxon>Bacteria</taxon>
        <taxon>Pseudomonadati</taxon>
        <taxon>Pseudomonadota</taxon>
        <taxon>Gammaproteobacteria</taxon>
        <taxon>Moraxellales</taxon>
        <taxon>Moraxellaceae</taxon>
        <taxon>Moraxella</taxon>
    </lineage>
</organism>
<accession>A0A378R1W1</accession>
<evidence type="ECO:0000313" key="2">
    <source>
        <dbReference type="EMBL" id="STZ08978.1"/>
    </source>
</evidence>
<evidence type="ECO:0000256" key="1">
    <source>
        <dbReference type="SAM" id="Phobius"/>
    </source>
</evidence>
<feature type="transmembrane region" description="Helical" evidence="1">
    <location>
        <begin position="144"/>
        <end position="171"/>
    </location>
</feature>
<protein>
    <submittedName>
        <fullName evidence="2">Uncharacterized protein</fullName>
    </submittedName>
</protein>
<keyword evidence="3" id="KW-1185">Reference proteome</keyword>
<keyword evidence="1" id="KW-0472">Membrane</keyword>
<proteinExistence type="predicted"/>
<dbReference type="RefSeq" id="WP_029102173.1">
    <property type="nucleotide sequence ID" value="NZ_UGQB01000004.1"/>
</dbReference>
<dbReference type="AlphaFoldDB" id="A0A378R1W1"/>
<keyword evidence="1" id="KW-0812">Transmembrane</keyword>
<keyword evidence="1" id="KW-1133">Transmembrane helix</keyword>
<name>A0A378R1W1_9GAMM</name>
<dbReference type="Proteomes" id="UP000254065">
    <property type="component" value="Unassembled WGS sequence"/>
</dbReference>
<evidence type="ECO:0000313" key="3">
    <source>
        <dbReference type="Proteomes" id="UP000254065"/>
    </source>
</evidence>
<gene>
    <name evidence="2" type="ORF">NCTC12877_01987</name>
</gene>
<reference evidence="2 3" key="1">
    <citation type="submission" date="2018-06" db="EMBL/GenBank/DDBJ databases">
        <authorList>
            <consortium name="Pathogen Informatics"/>
            <person name="Doyle S."/>
        </authorList>
    </citation>
    <scope>NUCLEOTIDE SEQUENCE [LARGE SCALE GENOMIC DNA]</scope>
    <source>
        <strain evidence="2 3">NCTC12877</strain>
    </source>
</reference>
<sequence length="235" mass="27865">MPEKIDRFYSSGIRISFGASSKLSEMADMDWIDPEETWYINDDYPYPSYPSQVLSDQSLHLKDAWYKKQPNDFTDTFELNAYCTKALSYVAELEKTLSTIKIMYENKWCLKQYKKESKHGFHAILAGTHSIFTIYKIFRKIFNFLFLISFVLLIANFFDMFAGFLITWIILKIIEFSLENIVGRNHRNIIKDNIRRRGIPDTCYPAHIFATTKEIKQLKDDIELFQQRWAEKLEN</sequence>
<dbReference type="EMBL" id="UGQB01000004">
    <property type="protein sequence ID" value="STZ08978.1"/>
    <property type="molecule type" value="Genomic_DNA"/>
</dbReference>